<proteinExistence type="predicted"/>
<gene>
    <name evidence="1" type="ORF">ACFP90_11320</name>
</gene>
<evidence type="ECO:0000313" key="2">
    <source>
        <dbReference type="Proteomes" id="UP001596317"/>
    </source>
</evidence>
<reference evidence="2" key="1">
    <citation type="journal article" date="2019" name="Int. J. Syst. Evol. Microbiol.">
        <title>The Global Catalogue of Microorganisms (GCM) 10K type strain sequencing project: providing services to taxonomists for standard genome sequencing and annotation.</title>
        <authorList>
            <consortium name="The Broad Institute Genomics Platform"/>
            <consortium name="The Broad Institute Genome Sequencing Center for Infectious Disease"/>
            <person name="Wu L."/>
            <person name="Ma J."/>
        </authorList>
    </citation>
    <scope>NUCLEOTIDE SEQUENCE [LARGE SCALE GENOMIC DNA]</scope>
    <source>
        <strain evidence="2">CCUG 63830</strain>
    </source>
</reference>
<comment type="caution">
    <text evidence="1">The sequence shown here is derived from an EMBL/GenBank/DDBJ whole genome shotgun (WGS) entry which is preliminary data.</text>
</comment>
<organism evidence="1 2">
    <name type="scientific">Deinococcus multiflagellatus</name>
    <dbReference type="NCBI Taxonomy" id="1656887"/>
    <lineage>
        <taxon>Bacteria</taxon>
        <taxon>Thermotogati</taxon>
        <taxon>Deinococcota</taxon>
        <taxon>Deinococci</taxon>
        <taxon>Deinococcales</taxon>
        <taxon>Deinococcaceae</taxon>
        <taxon>Deinococcus</taxon>
    </lineage>
</organism>
<keyword evidence="2" id="KW-1185">Reference proteome</keyword>
<dbReference type="Proteomes" id="UP001596317">
    <property type="component" value="Unassembled WGS sequence"/>
</dbReference>
<sequence>MTVVLGAALARPVQTALATSSPVGACPVAGRAPMPIACVPNLHPDWTPQRP</sequence>
<accession>A0ABW1ZMC0</accession>
<name>A0ABW1ZMC0_9DEIO</name>
<dbReference type="EMBL" id="JBHSWB010000001">
    <property type="protein sequence ID" value="MFC6660874.1"/>
    <property type="molecule type" value="Genomic_DNA"/>
</dbReference>
<dbReference type="RefSeq" id="WP_224604964.1">
    <property type="nucleotide sequence ID" value="NZ_JAIQXV010000002.1"/>
</dbReference>
<evidence type="ECO:0000313" key="1">
    <source>
        <dbReference type="EMBL" id="MFC6660874.1"/>
    </source>
</evidence>
<protein>
    <submittedName>
        <fullName evidence="1">Uncharacterized protein</fullName>
    </submittedName>
</protein>